<feature type="transmembrane region" description="Helical" evidence="6">
    <location>
        <begin position="137"/>
        <end position="159"/>
    </location>
</feature>
<feature type="transmembrane region" description="Helical" evidence="6">
    <location>
        <begin position="79"/>
        <end position="102"/>
    </location>
</feature>
<feature type="transmembrane region" description="Helical" evidence="6">
    <location>
        <begin position="268"/>
        <end position="287"/>
    </location>
</feature>
<organism evidence="8 9">
    <name type="scientific">Mycolicibacterium tokaiense</name>
    <dbReference type="NCBI Taxonomy" id="39695"/>
    <lineage>
        <taxon>Bacteria</taxon>
        <taxon>Bacillati</taxon>
        <taxon>Actinomycetota</taxon>
        <taxon>Actinomycetes</taxon>
        <taxon>Mycobacteriales</taxon>
        <taxon>Mycobacteriaceae</taxon>
        <taxon>Mycolicibacterium</taxon>
    </lineage>
</organism>
<dbReference type="GO" id="GO:0022857">
    <property type="term" value="F:transmembrane transporter activity"/>
    <property type="evidence" value="ECO:0007669"/>
    <property type="project" value="InterPro"/>
</dbReference>
<gene>
    <name evidence="8" type="primary">hsrA_2</name>
    <name evidence="8" type="ORF">NCTC10821_03634</name>
</gene>
<keyword evidence="4 6" id="KW-1133">Transmembrane helix</keyword>
<sequence length="468" mass="49498">MSSTERATFPLGMALLVAAAFFMEILDATIITPAIPLIAESLGVEPVDVNVAISAYLVTVAVLIPATGWMTDRFGIRRVFLGAIVVFTLASIGCALSVSLPMLVGMRILQGMGGAMMVPVGRLAVLRYSDKLDRVRAIALLTWPALAAPVVAPALGGAIATVGSWRWIFVVNIPIGVVGFLLARKLIRGGPAEMTRPLDWRGLLTLGAGIAAGLIALESIRVSGTNWLLVACGGAAAVVLLAVAVWHLRRAADPLIRFGVLRFRSLRITVTAGALYRMVITSVPFLLPLQFQLVFGWSPFTAGLMVAALFVGNLTIKPITTPLMRRFGIKRVLLVNGVLSVGWFGLLALLGPAMPIWLIVLILYVSGALRSVGFTAYNTLAFADVEGDDLTHGNTLNASVQELAAGVGIAVAALLLGQLSPLFDGDLGMAYRWTYVVLAGLLAITLIETVRLPRAAGAEISGTRITRS</sequence>
<dbReference type="EMBL" id="UGQT01000001">
    <property type="protein sequence ID" value="STZ60096.1"/>
    <property type="molecule type" value="Genomic_DNA"/>
</dbReference>
<proteinExistence type="predicted"/>
<evidence type="ECO:0000313" key="9">
    <source>
        <dbReference type="Proteomes" id="UP000254978"/>
    </source>
</evidence>
<dbReference type="InterPro" id="IPR036259">
    <property type="entry name" value="MFS_trans_sf"/>
</dbReference>
<evidence type="ECO:0000256" key="1">
    <source>
        <dbReference type="ARBA" id="ARBA00004651"/>
    </source>
</evidence>
<feature type="domain" description="Major facilitator superfamily (MFS) profile" evidence="7">
    <location>
        <begin position="13"/>
        <end position="457"/>
    </location>
</feature>
<dbReference type="Gene3D" id="1.20.1250.20">
    <property type="entry name" value="MFS general substrate transporter like domains"/>
    <property type="match status" value="1"/>
</dbReference>
<dbReference type="AlphaFoldDB" id="A0A378TKL0"/>
<dbReference type="InterPro" id="IPR020846">
    <property type="entry name" value="MFS_dom"/>
</dbReference>
<dbReference type="Pfam" id="PF07690">
    <property type="entry name" value="MFS_1"/>
    <property type="match status" value="1"/>
</dbReference>
<feature type="transmembrane region" description="Helical" evidence="6">
    <location>
        <begin position="51"/>
        <end position="70"/>
    </location>
</feature>
<keyword evidence="2" id="KW-0813">Transport</keyword>
<dbReference type="SUPFAM" id="SSF103473">
    <property type="entry name" value="MFS general substrate transporter"/>
    <property type="match status" value="1"/>
</dbReference>
<feature type="transmembrane region" description="Helical" evidence="6">
    <location>
        <begin position="203"/>
        <end position="221"/>
    </location>
</feature>
<keyword evidence="3 6" id="KW-0812">Transmembrane</keyword>
<reference evidence="8 9" key="1">
    <citation type="submission" date="2018-06" db="EMBL/GenBank/DDBJ databases">
        <authorList>
            <consortium name="Pathogen Informatics"/>
            <person name="Doyle S."/>
        </authorList>
    </citation>
    <scope>NUCLEOTIDE SEQUENCE [LARGE SCALE GENOMIC DNA]</scope>
    <source>
        <strain evidence="8 9">NCTC10821</strain>
    </source>
</reference>
<feature type="transmembrane region" description="Helical" evidence="6">
    <location>
        <begin position="108"/>
        <end position="125"/>
    </location>
</feature>
<feature type="transmembrane region" description="Helical" evidence="6">
    <location>
        <begin position="12"/>
        <end position="39"/>
    </location>
</feature>
<evidence type="ECO:0000259" key="7">
    <source>
        <dbReference type="PROSITE" id="PS50850"/>
    </source>
</evidence>
<evidence type="ECO:0000313" key="8">
    <source>
        <dbReference type="EMBL" id="STZ60096.1"/>
    </source>
</evidence>
<protein>
    <submittedName>
        <fullName evidence="8">Major facilitator superfamily MFS_1</fullName>
    </submittedName>
</protein>
<dbReference type="Proteomes" id="UP000254978">
    <property type="component" value="Unassembled WGS sequence"/>
</dbReference>
<feature type="transmembrane region" description="Helical" evidence="6">
    <location>
        <begin position="403"/>
        <end position="423"/>
    </location>
</feature>
<evidence type="ECO:0000256" key="5">
    <source>
        <dbReference type="ARBA" id="ARBA00023136"/>
    </source>
</evidence>
<feature type="transmembrane region" description="Helical" evidence="6">
    <location>
        <begin position="332"/>
        <end position="350"/>
    </location>
</feature>
<dbReference type="PANTHER" id="PTHR23501">
    <property type="entry name" value="MAJOR FACILITATOR SUPERFAMILY"/>
    <property type="match status" value="1"/>
</dbReference>
<dbReference type="PROSITE" id="PS50850">
    <property type="entry name" value="MFS"/>
    <property type="match status" value="1"/>
</dbReference>
<feature type="transmembrane region" description="Helical" evidence="6">
    <location>
        <begin position="429"/>
        <end position="447"/>
    </location>
</feature>
<evidence type="ECO:0000256" key="3">
    <source>
        <dbReference type="ARBA" id="ARBA00022692"/>
    </source>
</evidence>
<keyword evidence="5 6" id="KW-0472">Membrane</keyword>
<evidence type="ECO:0000256" key="6">
    <source>
        <dbReference type="SAM" id="Phobius"/>
    </source>
</evidence>
<dbReference type="PRINTS" id="PR01036">
    <property type="entry name" value="TCRTETB"/>
</dbReference>
<evidence type="ECO:0000256" key="2">
    <source>
        <dbReference type="ARBA" id="ARBA00022448"/>
    </source>
</evidence>
<comment type="subcellular location">
    <subcellularLocation>
        <location evidence="1">Cell membrane</location>
        <topology evidence="1">Multi-pass membrane protein</topology>
    </subcellularLocation>
</comment>
<feature type="transmembrane region" description="Helical" evidence="6">
    <location>
        <begin position="165"/>
        <end position="183"/>
    </location>
</feature>
<dbReference type="Gene3D" id="1.20.1720.10">
    <property type="entry name" value="Multidrug resistance protein D"/>
    <property type="match status" value="1"/>
</dbReference>
<evidence type="ECO:0000256" key="4">
    <source>
        <dbReference type="ARBA" id="ARBA00022989"/>
    </source>
</evidence>
<feature type="transmembrane region" description="Helical" evidence="6">
    <location>
        <begin position="227"/>
        <end position="248"/>
    </location>
</feature>
<keyword evidence="9" id="KW-1185">Reference proteome</keyword>
<dbReference type="PANTHER" id="PTHR23501:SF1">
    <property type="entry name" value="TRANSPORT PROTEIN HSRA-RELATED"/>
    <property type="match status" value="1"/>
</dbReference>
<dbReference type="InterPro" id="IPR011701">
    <property type="entry name" value="MFS"/>
</dbReference>
<dbReference type="GO" id="GO:0005886">
    <property type="term" value="C:plasma membrane"/>
    <property type="evidence" value="ECO:0007669"/>
    <property type="project" value="UniProtKB-SubCell"/>
</dbReference>
<feature type="transmembrane region" description="Helical" evidence="6">
    <location>
        <begin position="293"/>
        <end position="311"/>
    </location>
</feature>
<accession>A0A378TKL0</accession>
<feature type="transmembrane region" description="Helical" evidence="6">
    <location>
        <begin position="356"/>
        <end position="382"/>
    </location>
</feature>
<name>A0A378TKL0_9MYCO</name>